<organism evidence="1 2">
    <name type="scientific">Microbispora maris</name>
    <dbReference type="NCBI Taxonomy" id="3144104"/>
    <lineage>
        <taxon>Bacteria</taxon>
        <taxon>Bacillati</taxon>
        <taxon>Actinomycetota</taxon>
        <taxon>Actinomycetes</taxon>
        <taxon>Streptosporangiales</taxon>
        <taxon>Streptosporangiaceae</taxon>
        <taxon>Microbispora</taxon>
    </lineage>
</organism>
<proteinExistence type="predicted"/>
<dbReference type="Proteomes" id="UP001447516">
    <property type="component" value="Unassembled WGS sequence"/>
</dbReference>
<reference evidence="1 2" key="1">
    <citation type="submission" date="2024-05" db="EMBL/GenBank/DDBJ databases">
        <title>Microbispora sp.ZYX-F-249.</title>
        <authorList>
            <person name="Xie H."/>
        </authorList>
    </citation>
    <scope>NUCLEOTIDE SEQUENCE [LARGE SCALE GENOMIC DNA]</scope>
    <source>
        <strain evidence="1 2">ZYX-F-249</strain>
    </source>
</reference>
<gene>
    <name evidence="1" type="ORF">AAH991_28430</name>
</gene>
<sequence length="320" mass="35547">MKRIDMRSPFDLYEGDVRAVFHEPACVTWIRGAAINAVVRCFGGDEQGLSRGEFNDIFEAYEMEPHEGVVLISQVGDWTLTVEATRYLGIRRLEKLSKPGEALGLAWNGVSRFAYAVGGDLSRRFDPFSLRDRSADPDALEWASGYGVTAEYWEQDWLAAAFALAEGISGIRIDQNWKQRDHLVLRDCDESQDEESRPRPGLILKPEMWELVSRHPRIAAIAADPSPERIEEVSVVTAELVIRVAGLEGPLIGRALGAITRGLWGSSTRGLQDDLAVMAAEFRTAADAVLEEGADVLLPTPDTQWGRLYMKHYAVKSLMA</sequence>
<dbReference type="EMBL" id="JBDJAW010000029">
    <property type="protein sequence ID" value="MEN3539070.1"/>
    <property type="molecule type" value="Genomic_DNA"/>
</dbReference>
<evidence type="ECO:0000313" key="1">
    <source>
        <dbReference type="EMBL" id="MEN3539070.1"/>
    </source>
</evidence>
<evidence type="ECO:0000313" key="2">
    <source>
        <dbReference type="Proteomes" id="UP001447516"/>
    </source>
</evidence>
<protein>
    <submittedName>
        <fullName evidence="1">DUF6461 domain-containing protein</fullName>
    </submittedName>
</protein>
<dbReference type="Pfam" id="PF20062">
    <property type="entry name" value="DUF6461"/>
    <property type="match status" value="1"/>
</dbReference>
<dbReference type="RefSeq" id="WP_346228981.1">
    <property type="nucleotide sequence ID" value="NZ_JBDJAW010000029.1"/>
</dbReference>
<name>A0ABV0AZE2_9ACTN</name>
<dbReference type="InterPro" id="IPR045592">
    <property type="entry name" value="DUF6461"/>
</dbReference>
<accession>A0ABV0AZE2</accession>
<comment type="caution">
    <text evidence="1">The sequence shown here is derived from an EMBL/GenBank/DDBJ whole genome shotgun (WGS) entry which is preliminary data.</text>
</comment>
<feature type="non-terminal residue" evidence="1">
    <location>
        <position position="320"/>
    </location>
</feature>
<keyword evidence="2" id="KW-1185">Reference proteome</keyword>